<sequence length="151" mass="16874">MANTLTGVRSLTLTHVAYVPGFITSLIGLARCRKMDIHFDSGRDLLYKGNPGTALAYLEHDGGHWLVDADALCCSTPLLLSSFGTTYRPSIQRIFNYDITDIKTDNERGYGTSPNFLEELWKDLGIRYEPRAEYTEEQNGLAERAGLLLVI</sequence>
<organism evidence="2 3">
    <name type="scientific">Clathrospora elynae</name>
    <dbReference type="NCBI Taxonomy" id="706981"/>
    <lineage>
        <taxon>Eukaryota</taxon>
        <taxon>Fungi</taxon>
        <taxon>Dikarya</taxon>
        <taxon>Ascomycota</taxon>
        <taxon>Pezizomycotina</taxon>
        <taxon>Dothideomycetes</taxon>
        <taxon>Pleosporomycetidae</taxon>
        <taxon>Pleosporales</taxon>
        <taxon>Diademaceae</taxon>
        <taxon>Clathrospora</taxon>
    </lineage>
</organism>
<evidence type="ECO:0000313" key="3">
    <source>
        <dbReference type="Proteomes" id="UP000800038"/>
    </source>
</evidence>
<name>A0A6A5SDE4_9PLEO</name>
<dbReference type="EMBL" id="ML976117">
    <property type="protein sequence ID" value="KAF1938013.1"/>
    <property type="molecule type" value="Genomic_DNA"/>
</dbReference>
<dbReference type="AlphaFoldDB" id="A0A6A5SDE4"/>
<keyword evidence="1" id="KW-0812">Transmembrane</keyword>
<keyword evidence="1" id="KW-1133">Transmembrane helix</keyword>
<proteinExistence type="predicted"/>
<dbReference type="OrthoDB" id="3771398at2759"/>
<evidence type="ECO:0000313" key="2">
    <source>
        <dbReference type="EMBL" id="KAF1938013.1"/>
    </source>
</evidence>
<protein>
    <recommendedName>
        <fullName evidence="4">Integrase catalytic domain-containing protein</fullName>
    </recommendedName>
</protein>
<reference evidence="2" key="1">
    <citation type="journal article" date="2020" name="Stud. Mycol.">
        <title>101 Dothideomycetes genomes: a test case for predicting lifestyles and emergence of pathogens.</title>
        <authorList>
            <person name="Haridas S."/>
            <person name="Albert R."/>
            <person name="Binder M."/>
            <person name="Bloem J."/>
            <person name="Labutti K."/>
            <person name="Salamov A."/>
            <person name="Andreopoulos B."/>
            <person name="Baker S."/>
            <person name="Barry K."/>
            <person name="Bills G."/>
            <person name="Bluhm B."/>
            <person name="Cannon C."/>
            <person name="Castanera R."/>
            <person name="Culley D."/>
            <person name="Daum C."/>
            <person name="Ezra D."/>
            <person name="Gonzalez J."/>
            <person name="Henrissat B."/>
            <person name="Kuo A."/>
            <person name="Liang C."/>
            <person name="Lipzen A."/>
            <person name="Lutzoni F."/>
            <person name="Magnuson J."/>
            <person name="Mondo S."/>
            <person name="Nolan M."/>
            <person name="Ohm R."/>
            <person name="Pangilinan J."/>
            <person name="Park H.-J."/>
            <person name="Ramirez L."/>
            <person name="Alfaro M."/>
            <person name="Sun H."/>
            <person name="Tritt A."/>
            <person name="Yoshinaga Y."/>
            <person name="Zwiers L.-H."/>
            <person name="Turgeon B."/>
            <person name="Goodwin S."/>
            <person name="Spatafora J."/>
            <person name="Crous P."/>
            <person name="Grigoriev I."/>
        </authorList>
    </citation>
    <scope>NUCLEOTIDE SEQUENCE</scope>
    <source>
        <strain evidence="2">CBS 161.51</strain>
    </source>
</reference>
<evidence type="ECO:0000256" key="1">
    <source>
        <dbReference type="SAM" id="Phobius"/>
    </source>
</evidence>
<gene>
    <name evidence="2" type="ORF">EJ02DRAFT_426066</name>
</gene>
<accession>A0A6A5SDE4</accession>
<dbReference type="Proteomes" id="UP000800038">
    <property type="component" value="Unassembled WGS sequence"/>
</dbReference>
<keyword evidence="1" id="KW-0472">Membrane</keyword>
<feature type="transmembrane region" description="Helical" evidence="1">
    <location>
        <begin position="12"/>
        <end position="30"/>
    </location>
</feature>
<evidence type="ECO:0008006" key="4">
    <source>
        <dbReference type="Google" id="ProtNLM"/>
    </source>
</evidence>
<keyword evidence="3" id="KW-1185">Reference proteome</keyword>